<keyword evidence="3" id="KW-1185">Reference proteome</keyword>
<dbReference type="OrthoDB" id="20949at2759"/>
<reference evidence="2" key="1">
    <citation type="submission" date="2021-01" db="EMBL/GenBank/DDBJ databases">
        <title>Adiantum capillus-veneris genome.</title>
        <authorList>
            <person name="Fang Y."/>
            <person name="Liao Q."/>
        </authorList>
    </citation>
    <scope>NUCLEOTIDE SEQUENCE</scope>
    <source>
        <strain evidence="2">H3</strain>
        <tissue evidence="2">Leaf</tissue>
    </source>
</reference>
<dbReference type="EMBL" id="JABFUD020000008">
    <property type="protein sequence ID" value="KAI5076714.1"/>
    <property type="molecule type" value="Genomic_DNA"/>
</dbReference>
<evidence type="ECO:0000256" key="1">
    <source>
        <dbReference type="SAM" id="MobiDB-lite"/>
    </source>
</evidence>
<evidence type="ECO:0000313" key="2">
    <source>
        <dbReference type="EMBL" id="KAI5076714.1"/>
    </source>
</evidence>
<organism evidence="2 3">
    <name type="scientific">Adiantum capillus-veneris</name>
    <name type="common">Maidenhair fern</name>
    <dbReference type="NCBI Taxonomy" id="13818"/>
    <lineage>
        <taxon>Eukaryota</taxon>
        <taxon>Viridiplantae</taxon>
        <taxon>Streptophyta</taxon>
        <taxon>Embryophyta</taxon>
        <taxon>Tracheophyta</taxon>
        <taxon>Polypodiopsida</taxon>
        <taxon>Polypodiidae</taxon>
        <taxon>Polypodiales</taxon>
        <taxon>Pteridineae</taxon>
        <taxon>Pteridaceae</taxon>
        <taxon>Vittarioideae</taxon>
        <taxon>Adiantum</taxon>
    </lineage>
</organism>
<protein>
    <submittedName>
        <fullName evidence="2">Uncharacterized protein</fullName>
    </submittedName>
</protein>
<dbReference type="AlphaFoldDB" id="A0A9D4UZ79"/>
<gene>
    <name evidence="2" type="ORF">GOP47_0008779</name>
</gene>
<comment type="caution">
    <text evidence="2">The sequence shown here is derived from an EMBL/GenBank/DDBJ whole genome shotgun (WGS) entry which is preliminary data.</text>
</comment>
<dbReference type="Proteomes" id="UP000886520">
    <property type="component" value="Chromosome 8"/>
</dbReference>
<sequence>MCHPRFLRLSTGLPRHPFCDNCVTNGHSRFKKRIRKERVAEQQPGWSALQDTFMLGKSRLKDWDKKQDDGAGAEGSGNSDDDSDMSETSEDLEGHANT</sequence>
<name>A0A9D4UZ79_ADICA</name>
<feature type="compositionally biased region" description="Basic and acidic residues" evidence="1">
    <location>
        <begin position="60"/>
        <end position="69"/>
    </location>
</feature>
<accession>A0A9D4UZ79</accession>
<feature type="compositionally biased region" description="Acidic residues" evidence="1">
    <location>
        <begin position="79"/>
        <end position="91"/>
    </location>
</feature>
<evidence type="ECO:0000313" key="3">
    <source>
        <dbReference type="Proteomes" id="UP000886520"/>
    </source>
</evidence>
<proteinExistence type="predicted"/>
<feature type="region of interest" description="Disordered" evidence="1">
    <location>
        <begin position="60"/>
        <end position="98"/>
    </location>
</feature>